<organism evidence="2 3">
    <name type="scientific">Dictyostelium purpureum</name>
    <name type="common">Slime mold</name>
    <dbReference type="NCBI Taxonomy" id="5786"/>
    <lineage>
        <taxon>Eukaryota</taxon>
        <taxon>Amoebozoa</taxon>
        <taxon>Evosea</taxon>
        <taxon>Eumycetozoa</taxon>
        <taxon>Dictyostelia</taxon>
        <taxon>Dictyosteliales</taxon>
        <taxon>Dictyosteliaceae</taxon>
        <taxon>Dictyostelium</taxon>
    </lineage>
</organism>
<dbReference type="KEGG" id="dpp:DICPUDRAFT_85124"/>
<dbReference type="GeneID" id="10507202"/>
<name>F1A4S4_DICPU</name>
<dbReference type="InterPro" id="IPR051251">
    <property type="entry name" value="STK_FNIP-Repeat"/>
</dbReference>
<evidence type="ECO:0000256" key="1">
    <source>
        <dbReference type="ARBA" id="ARBA00022737"/>
    </source>
</evidence>
<dbReference type="InParanoid" id="F1A4S4"/>
<dbReference type="AlphaFoldDB" id="F1A4S4"/>
<dbReference type="RefSeq" id="XP_003294667.1">
    <property type="nucleotide sequence ID" value="XM_003294619.1"/>
</dbReference>
<evidence type="ECO:0000313" key="2">
    <source>
        <dbReference type="EMBL" id="EGC28805.1"/>
    </source>
</evidence>
<proteinExistence type="predicted"/>
<dbReference type="PANTHER" id="PTHR32134">
    <property type="entry name" value="FNIP REPEAT-CONTAINING PROTEIN"/>
    <property type="match status" value="1"/>
</dbReference>
<evidence type="ECO:0000313" key="3">
    <source>
        <dbReference type="Proteomes" id="UP000001064"/>
    </source>
</evidence>
<dbReference type="Proteomes" id="UP000001064">
    <property type="component" value="Unassembled WGS sequence"/>
</dbReference>
<dbReference type="OrthoDB" id="1394818at2759"/>
<keyword evidence="3" id="KW-1185">Reference proteome</keyword>
<protein>
    <submittedName>
        <fullName evidence="2">Uncharacterized protein</fullName>
    </submittedName>
</protein>
<dbReference type="VEuPathDB" id="AmoebaDB:DICPUDRAFT_85124"/>
<gene>
    <name evidence="2" type="ORF">DICPUDRAFT_85124</name>
</gene>
<keyword evidence="1" id="KW-0677">Repeat</keyword>
<dbReference type="Pfam" id="PF05725">
    <property type="entry name" value="FNIP"/>
    <property type="match status" value="2"/>
</dbReference>
<sequence>MTPNNDFFKIYRNSYLKSLIHKELRIYNIVNQYTKKYENGFNNITLESFKFKQYIVTMHYKRVSRINCPIFWDSITGDQLIESMSNFNNKKNIINNHFNYDLFDNQDNSEDYQVYEEPNLNDSSLVICEEPIKRNLIPNSVQYLIIHLNQDINETQVIPSSVTDLRFGNYFDSNIVEIPNNVKKLTFGCYYQHYLTSGMLPESIKELYLPLITRKLQPNVFPHGLESLEFAYSYKNQVPSEEEKQILPKTLKNLTIYNHDAHITEYLIPKSVQIFKYYQSNPSYTISPSFFPNSVKVLYIDQPFYNFIPPSVETLGIMFKEESIDRFLKFLNNSNNIKNLIFCKSSIEIFEQYHNNKIKFPNNIIDVKFK</sequence>
<dbReference type="InterPro" id="IPR008615">
    <property type="entry name" value="FNIP"/>
</dbReference>
<dbReference type="EMBL" id="GL871540">
    <property type="protein sequence ID" value="EGC28805.1"/>
    <property type="molecule type" value="Genomic_DNA"/>
</dbReference>
<accession>F1A4S4</accession>
<dbReference type="PANTHER" id="PTHR32134:SF180">
    <property type="entry name" value="FNIP REPEAT-CONTAINING PROTEIN"/>
    <property type="match status" value="1"/>
</dbReference>
<reference evidence="3" key="1">
    <citation type="journal article" date="2011" name="Genome Biol.">
        <title>Comparative genomics of the social amoebae Dictyostelium discoideum and Dictyostelium purpureum.</title>
        <authorList>
            <consortium name="US DOE Joint Genome Institute (JGI-PGF)"/>
            <person name="Sucgang R."/>
            <person name="Kuo A."/>
            <person name="Tian X."/>
            <person name="Salerno W."/>
            <person name="Parikh A."/>
            <person name="Feasley C.L."/>
            <person name="Dalin E."/>
            <person name="Tu H."/>
            <person name="Huang E."/>
            <person name="Barry K."/>
            <person name="Lindquist E."/>
            <person name="Shapiro H."/>
            <person name="Bruce D."/>
            <person name="Schmutz J."/>
            <person name="Salamov A."/>
            <person name="Fey P."/>
            <person name="Gaudet P."/>
            <person name="Anjard C."/>
            <person name="Babu M.M."/>
            <person name="Basu S."/>
            <person name="Bushmanova Y."/>
            <person name="van der Wel H."/>
            <person name="Katoh-Kurasawa M."/>
            <person name="Dinh C."/>
            <person name="Coutinho P.M."/>
            <person name="Saito T."/>
            <person name="Elias M."/>
            <person name="Schaap P."/>
            <person name="Kay R.R."/>
            <person name="Henrissat B."/>
            <person name="Eichinger L."/>
            <person name="Rivero F."/>
            <person name="Putnam N.H."/>
            <person name="West C.M."/>
            <person name="Loomis W.F."/>
            <person name="Chisholm R.L."/>
            <person name="Shaulsky G."/>
            <person name="Strassmann J.E."/>
            <person name="Queller D.C."/>
            <person name="Kuspa A."/>
            <person name="Grigoriev I.V."/>
        </authorList>
    </citation>
    <scope>NUCLEOTIDE SEQUENCE [LARGE SCALE GENOMIC DNA]</scope>
    <source>
        <strain evidence="3">QSDP1</strain>
    </source>
</reference>